<dbReference type="InterPro" id="IPR011047">
    <property type="entry name" value="Quinoprotein_ADH-like_sf"/>
</dbReference>
<evidence type="ECO:0000313" key="4">
    <source>
        <dbReference type="Proteomes" id="UP000261811"/>
    </source>
</evidence>
<dbReference type="SMART" id="SM00564">
    <property type="entry name" value="PQQ"/>
    <property type="match status" value="7"/>
</dbReference>
<dbReference type="OrthoDB" id="4824484at2"/>
<dbReference type="SUPFAM" id="SSF50998">
    <property type="entry name" value="Quinoprotein alcohol dehydrogenase-like"/>
    <property type="match status" value="1"/>
</dbReference>
<feature type="domain" description="Pyrrolo-quinoline quinone repeat" evidence="2">
    <location>
        <begin position="71"/>
        <end position="180"/>
    </location>
</feature>
<evidence type="ECO:0000313" key="3">
    <source>
        <dbReference type="EMBL" id="RFU42262.1"/>
    </source>
</evidence>
<organism evidence="3 4">
    <name type="scientific">Actinomadura logoneensis</name>
    <dbReference type="NCBI Taxonomy" id="2293572"/>
    <lineage>
        <taxon>Bacteria</taxon>
        <taxon>Bacillati</taxon>
        <taxon>Actinomycetota</taxon>
        <taxon>Actinomycetes</taxon>
        <taxon>Streptosporangiales</taxon>
        <taxon>Thermomonosporaceae</taxon>
        <taxon>Actinomadura</taxon>
    </lineage>
</organism>
<reference evidence="3 4" key="1">
    <citation type="submission" date="2018-08" db="EMBL/GenBank/DDBJ databases">
        <title>Actinomadura jelena sp. nov., a novel Actinomycete isolated from soil in Chad.</title>
        <authorList>
            <person name="Shi L."/>
        </authorList>
    </citation>
    <scope>NUCLEOTIDE SEQUENCE [LARGE SCALE GENOMIC DNA]</scope>
    <source>
        <strain evidence="3 4">NEAU-G17</strain>
    </source>
</reference>
<feature type="region of interest" description="Disordered" evidence="1">
    <location>
        <begin position="1"/>
        <end position="23"/>
    </location>
</feature>
<dbReference type="PROSITE" id="PS51318">
    <property type="entry name" value="TAT"/>
    <property type="match status" value="1"/>
</dbReference>
<sequence length="436" mass="45986">MKPTRTNPRTAGGKDGEDEVFSGSIPGADVNSPGFSRRSFLRAAVLAGAAATIGACDLDASVSTKLSGRKPVWKHTFATKDTGFITPGFLSDDQLPYSLAVSDTMLYASFEGRLYAFDTSGRQRWEAPYGQYDASGDYGPTAPRLLDGVLYTVRNDPGGRGTLQALDPATGRLTWHFSPGAYLSPPSASAGRVVVCNSRYLYGLDAATGRQLWRVGGGSQLYLGVPGITGDTACIVGIGGILDAVDTRTGDVRWSRPRDPSAANKFDQHAFITGDDGVFYVRDVYNRLQAVSASDGKVHWTNQDTPQGPNAAVLSGGVLYVAGHGDNAGVLAIDPGTGKTRWRAPVPAPQPVINASPAVADGVVSVTGEGLLFTLDAATGKQRWTARITDSVDTRVPLSGPAAADRLVFVLCKDEAITDDAGNKDGPVDHLYAYRI</sequence>
<keyword evidence="4" id="KW-1185">Reference proteome</keyword>
<evidence type="ECO:0000259" key="2">
    <source>
        <dbReference type="Pfam" id="PF13360"/>
    </source>
</evidence>
<dbReference type="InterPro" id="IPR015943">
    <property type="entry name" value="WD40/YVTN_repeat-like_dom_sf"/>
</dbReference>
<dbReference type="AlphaFoldDB" id="A0A372JQF8"/>
<accession>A0A372JQF8</accession>
<dbReference type="RefSeq" id="WP_117356763.1">
    <property type="nucleotide sequence ID" value="NZ_QURH01000144.1"/>
</dbReference>
<dbReference type="InterPro" id="IPR002372">
    <property type="entry name" value="PQQ_rpt_dom"/>
</dbReference>
<gene>
    <name evidence="3" type="ORF">DZF91_07555</name>
</gene>
<proteinExistence type="predicted"/>
<dbReference type="Pfam" id="PF13360">
    <property type="entry name" value="PQQ_2"/>
    <property type="match status" value="2"/>
</dbReference>
<dbReference type="InterPro" id="IPR006311">
    <property type="entry name" value="TAT_signal"/>
</dbReference>
<name>A0A372JQF8_9ACTN</name>
<feature type="domain" description="Pyrrolo-quinoline quinone repeat" evidence="2">
    <location>
        <begin position="201"/>
        <end position="349"/>
    </location>
</feature>
<dbReference type="PANTHER" id="PTHR34512">
    <property type="entry name" value="CELL SURFACE PROTEIN"/>
    <property type="match status" value="1"/>
</dbReference>
<comment type="caution">
    <text evidence="3">The sequence shown here is derived from an EMBL/GenBank/DDBJ whole genome shotgun (WGS) entry which is preliminary data.</text>
</comment>
<dbReference type="InterPro" id="IPR018391">
    <property type="entry name" value="PQQ_b-propeller_rpt"/>
</dbReference>
<evidence type="ECO:0000256" key="1">
    <source>
        <dbReference type="SAM" id="MobiDB-lite"/>
    </source>
</evidence>
<dbReference type="EMBL" id="QURH01000144">
    <property type="protein sequence ID" value="RFU42262.1"/>
    <property type="molecule type" value="Genomic_DNA"/>
</dbReference>
<dbReference type="Gene3D" id="2.130.10.10">
    <property type="entry name" value="YVTN repeat-like/Quinoprotein amine dehydrogenase"/>
    <property type="match status" value="2"/>
</dbReference>
<protein>
    <recommendedName>
        <fullName evidence="2">Pyrrolo-quinoline quinone repeat domain-containing protein</fullName>
    </recommendedName>
</protein>
<dbReference type="Proteomes" id="UP000261811">
    <property type="component" value="Unassembled WGS sequence"/>
</dbReference>
<dbReference type="PANTHER" id="PTHR34512:SF30">
    <property type="entry name" value="OUTER MEMBRANE PROTEIN ASSEMBLY FACTOR BAMB"/>
    <property type="match status" value="1"/>
</dbReference>